<evidence type="ECO:0000313" key="8">
    <source>
        <dbReference type="EMBL" id="CDF35227.1"/>
    </source>
</evidence>
<feature type="compositionally biased region" description="Acidic residues" evidence="6">
    <location>
        <begin position="243"/>
        <end position="252"/>
    </location>
</feature>
<feature type="region of interest" description="Disordered" evidence="6">
    <location>
        <begin position="205"/>
        <end position="265"/>
    </location>
</feature>
<dbReference type="GeneID" id="17322762"/>
<evidence type="ECO:0000256" key="1">
    <source>
        <dbReference type="ARBA" id="ARBA00004123"/>
    </source>
</evidence>
<dbReference type="KEGG" id="ccp:CHC_T00003816001"/>
<keyword evidence="3 5" id="KW-0804">Transcription</keyword>
<comment type="subcellular location">
    <subcellularLocation>
        <location evidence="1 5">Nucleus</location>
    </subcellularLocation>
</comment>
<keyword evidence="4 5" id="KW-0539">Nucleus</keyword>
<dbReference type="InterPro" id="IPR055207">
    <property type="entry name" value="POLR3C_WHD"/>
</dbReference>
<dbReference type="Gramene" id="CDF35227">
    <property type="protein sequence ID" value="CDF35227"/>
    <property type="gene ID" value="CHC_T00003816001"/>
</dbReference>
<keyword evidence="9" id="KW-1185">Reference proteome</keyword>
<proteinExistence type="inferred from homology"/>
<evidence type="ECO:0000256" key="3">
    <source>
        <dbReference type="ARBA" id="ARBA00023163"/>
    </source>
</evidence>
<dbReference type="OrthoDB" id="272392at2759"/>
<comment type="function">
    <text evidence="5">DNA-dependent RNA polymerase catalyzes the transcription of DNA into RNA using the four ribonucleoside triphosphates as substrates. Specific core component of RNA polymerase III which synthesizes small RNAs, such as 5S rRNA and tRNAs.</text>
</comment>
<evidence type="ECO:0000256" key="5">
    <source>
        <dbReference type="RuleBase" id="RU367076"/>
    </source>
</evidence>
<name>R7Q9L1_CHOCR</name>
<dbReference type="InterPro" id="IPR039748">
    <property type="entry name" value="RPC3"/>
</dbReference>
<comment type="subunit">
    <text evidence="5">Component of the RNA polymerase III (Pol III) complex consisting of 17 subunits.</text>
</comment>
<dbReference type="PhylomeDB" id="R7Q9L1"/>
<dbReference type="Gene3D" id="1.10.10.10">
    <property type="entry name" value="Winged helix-like DNA-binding domain superfamily/Winged helix DNA-binding domain"/>
    <property type="match status" value="2"/>
</dbReference>
<dbReference type="GO" id="GO:0003697">
    <property type="term" value="F:single-stranded DNA binding"/>
    <property type="evidence" value="ECO:0007669"/>
    <property type="project" value="UniProtKB-UniRule"/>
</dbReference>
<evidence type="ECO:0000259" key="7">
    <source>
        <dbReference type="Pfam" id="PF22536"/>
    </source>
</evidence>
<dbReference type="PANTHER" id="PTHR12949">
    <property type="entry name" value="RNA POLYMERASE III DNA DIRECTED -RELATED"/>
    <property type="match status" value="1"/>
</dbReference>
<keyword evidence="2 5" id="KW-0240">DNA-directed RNA polymerase</keyword>
<accession>R7Q9L1</accession>
<evidence type="ECO:0000256" key="4">
    <source>
        <dbReference type="ARBA" id="ARBA00023242"/>
    </source>
</evidence>
<feature type="domain" description="DNA-directed RNA polymerase III subunit RPC3 winged-helix" evidence="7">
    <location>
        <begin position="412"/>
        <end position="489"/>
    </location>
</feature>
<sequence length="582" mass="65654">MNEEALACSMVRSQFGEATAETLRILLASPGSSFAQIIAKATPLIETLANADTKTSGPQTCHALIRDSLAVLLQHGIAYAVERFNGPKEEASTNGDRSEKEDQIDVERHRKRSRTLTHSAYYARGEYALFRSRLPLYLGFARRRYGDVGETAVRAFFERGRLTSHQLFSSVLTSVLIDLDITESDAEACLNDMAKSGIMRWHGRRDMNGPLNGNSPEADESSRNDYISNQKDMNGKRSRPSESDDESDDDEPMLQGSGSQSGAEERECIRIGRCHHSIVVGAPSRKNDMDVWNICFWHLNREFRNECCAIVVQGRVQNHVAVGILRAGLRMALEEEDCQAPSDDFETAEIEVATIEEQLKEDGAVGNHDFWEALQLLMEQTPTFVVGIPEKSPTSLRFITGRLVSDARQKTLEDLILSRYGAVGRRVFRALAVDGGMEDKAVAEKCMLPLKVAREHLFRMYQDRILVMQEVPRSHDQQRASNWYYLWKVNAMGVYRSMTALMYKTVLNLFLRLESLEATKSTARGADQKQLRLQKELLMGSIVRMDQCIMVMRDFGPITAQYLPARYRIIDGPLAKPKKRRG</sequence>
<dbReference type="EMBL" id="HG001723">
    <property type="protein sequence ID" value="CDF35227.1"/>
    <property type="molecule type" value="Genomic_DNA"/>
</dbReference>
<evidence type="ECO:0000256" key="2">
    <source>
        <dbReference type="ARBA" id="ARBA00022478"/>
    </source>
</evidence>
<gene>
    <name evidence="8" type="ORF">CHC_T00003816001</name>
</gene>
<dbReference type="AlphaFoldDB" id="R7Q9L1"/>
<dbReference type="InterPro" id="IPR036388">
    <property type="entry name" value="WH-like_DNA-bd_sf"/>
</dbReference>
<dbReference type="Pfam" id="PF22536">
    <property type="entry name" value="WHD_POLR3C"/>
    <property type="match status" value="1"/>
</dbReference>
<reference evidence="9" key="1">
    <citation type="journal article" date="2013" name="Proc. Natl. Acad. Sci. U.S.A.">
        <title>Genome structure and metabolic features in the red seaweed Chondrus crispus shed light on evolution of the Archaeplastida.</title>
        <authorList>
            <person name="Collen J."/>
            <person name="Porcel B."/>
            <person name="Carre W."/>
            <person name="Ball S.G."/>
            <person name="Chaparro C."/>
            <person name="Tonon T."/>
            <person name="Barbeyron T."/>
            <person name="Michel G."/>
            <person name="Noel B."/>
            <person name="Valentin K."/>
            <person name="Elias M."/>
            <person name="Artiguenave F."/>
            <person name="Arun A."/>
            <person name="Aury J.M."/>
            <person name="Barbosa-Neto J.F."/>
            <person name="Bothwell J.H."/>
            <person name="Bouget F.Y."/>
            <person name="Brillet L."/>
            <person name="Cabello-Hurtado F."/>
            <person name="Capella-Gutierrez S."/>
            <person name="Charrier B."/>
            <person name="Cladiere L."/>
            <person name="Cock J.M."/>
            <person name="Coelho S.M."/>
            <person name="Colleoni C."/>
            <person name="Czjzek M."/>
            <person name="Da Silva C."/>
            <person name="Delage L."/>
            <person name="Denoeud F."/>
            <person name="Deschamps P."/>
            <person name="Dittami S.M."/>
            <person name="Gabaldon T."/>
            <person name="Gachon C.M."/>
            <person name="Groisillier A."/>
            <person name="Herve C."/>
            <person name="Jabbari K."/>
            <person name="Katinka M."/>
            <person name="Kloareg B."/>
            <person name="Kowalczyk N."/>
            <person name="Labadie K."/>
            <person name="Leblanc C."/>
            <person name="Lopez P.J."/>
            <person name="McLachlan D.H."/>
            <person name="Meslet-Cladiere L."/>
            <person name="Moustafa A."/>
            <person name="Nehr Z."/>
            <person name="Nyvall Collen P."/>
            <person name="Panaud O."/>
            <person name="Partensky F."/>
            <person name="Poulain J."/>
            <person name="Rensing S.A."/>
            <person name="Rousvoal S."/>
            <person name="Samson G."/>
            <person name="Symeonidi A."/>
            <person name="Weissenbach J."/>
            <person name="Zambounis A."/>
            <person name="Wincker P."/>
            <person name="Boyen C."/>
        </authorList>
    </citation>
    <scope>NUCLEOTIDE SEQUENCE [LARGE SCALE GENOMIC DNA]</scope>
    <source>
        <strain evidence="9">cv. Stackhouse</strain>
    </source>
</reference>
<dbReference type="Proteomes" id="UP000012073">
    <property type="component" value="Unassembled WGS sequence"/>
</dbReference>
<feature type="region of interest" description="Disordered" evidence="6">
    <location>
        <begin position="88"/>
        <end position="107"/>
    </location>
</feature>
<protein>
    <recommendedName>
        <fullName evidence="5">DNA-directed RNA polymerase III subunit RPC3</fullName>
        <shortName evidence="5">RNA polymerase III subunit C3</shortName>
    </recommendedName>
</protein>
<evidence type="ECO:0000256" key="6">
    <source>
        <dbReference type="SAM" id="MobiDB-lite"/>
    </source>
</evidence>
<dbReference type="OMA" id="IRIGRCH"/>
<dbReference type="STRING" id="2769.R7Q9L1"/>
<organism evidence="8 9">
    <name type="scientific">Chondrus crispus</name>
    <name type="common">Carrageen Irish moss</name>
    <name type="synonym">Polymorpha crispa</name>
    <dbReference type="NCBI Taxonomy" id="2769"/>
    <lineage>
        <taxon>Eukaryota</taxon>
        <taxon>Rhodophyta</taxon>
        <taxon>Florideophyceae</taxon>
        <taxon>Rhodymeniophycidae</taxon>
        <taxon>Gigartinales</taxon>
        <taxon>Gigartinaceae</taxon>
        <taxon>Chondrus</taxon>
    </lineage>
</organism>
<comment type="similarity">
    <text evidence="5">Belongs to the eukaryotic RPC3/POLR3C RNA polymerase subunit family.</text>
</comment>
<dbReference type="RefSeq" id="XP_005715046.1">
    <property type="nucleotide sequence ID" value="XM_005714989.1"/>
</dbReference>
<feature type="compositionally biased region" description="Basic and acidic residues" evidence="6">
    <location>
        <begin position="233"/>
        <end position="242"/>
    </location>
</feature>
<dbReference type="PANTHER" id="PTHR12949:SF0">
    <property type="entry name" value="DNA-DIRECTED RNA POLYMERASE III SUBUNIT RPC3"/>
    <property type="match status" value="1"/>
</dbReference>
<dbReference type="GO" id="GO:0005666">
    <property type="term" value="C:RNA polymerase III complex"/>
    <property type="evidence" value="ECO:0007669"/>
    <property type="project" value="UniProtKB-UniRule"/>
</dbReference>
<evidence type="ECO:0000313" key="9">
    <source>
        <dbReference type="Proteomes" id="UP000012073"/>
    </source>
</evidence>